<protein>
    <submittedName>
        <fullName evidence="2">Uncharacterized protein</fullName>
    </submittedName>
</protein>
<keyword evidence="4" id="KW-1185">Reference proteome</keyword>
<dbReference type="Proteomes" id="UP000036834">
    <property type="component" value="Unassembled WGS sequence"/>
</dbReference>
<dbReference type="PATRIC" id="fig|54915.3.peg.3831"/>
<organism evidence="2 3">
    <name type="scientific">Brevibacillus reuszeri</name>
    <dbReference type="NCBI Taxonomy" id="54915"/>
    <lineage>
        <taxon>Bacteria</taxon>
        <taxon>Bacillati</taxon>
        <taxon>Bacillota</taxon>
        <taxon>Bacilli</taxon>
        <taxon>Bacillales</taxon>
        <taxon>Paenibacillaceae</taxon>
        <taxon>Brevibacillus</taxon>
    </lineage>
</organism>
<reference evidence="3" key="1">
    <citation type="submission" date="2015-07" db="EMBL/GenBank/DDBJ databases">
        <title>Genome sequencing project for genomic taxonomy and phylogenomics of Bacillus-like bacteria.</title>
        <authorList>
            <person name="Liu B."/>
            <person name="Wang J."/>
            <person name="Zhu Y."/>
            <person name="Liu G."/>
            <person name="Chen Q."/>
            <person name="Chen Z."/>
            <person name="Lan J."/>
            <person name="Che J."/>
            <person name="Ge C."/>
            <person name="Shi H."/>
            <person name="Pan Z."/>
            <person name="Liu X."/>
        </authorList>
    </citation>
    <scope>NUCLEOTIDE SEQUENCE [LARGE SCALE GENOMIC DNA]</scope>
    <source>
        <strain evidence="3">DSM 9887</strain>
    </source>
</reference>
<reference evidence="1 4" key="3">
    <citation type="submission" date="2019-06" db="EMBL/GenBank/DDBJ databases">
        <title>Whole genome shotgun sequence of Brevibacillus reuszeri NBRC 15719.</title>
        <authorList>
            <person name="Hosoyama A."/>
            <person name="Uohara A."/>
            <person name="Ohji S."/>
            <person name="Ichikawa N."/>
        </authorList>
    </citation>
    <scope>NUCLEOTIDE SEQUENCE [LARGE SCALE GENOMIC DNA]</scope>
    <source>
        <strain evidence="1 4">NBRC 15719</strain>
    </source>
</reference>
<evidence type="ECO:0000313" key="4">
    <source>
        <dbReference type="Proteomes" id="UP000319578"/>
    </source>
</evidence>
<dbReference type="EMBL" id="BJON01000004">
    <property type="protein sequence ID" value="GED67390.1"/>
    <property type="molecule type" value="Genomic_DNA"/>
</dbReference>
<evidence type="ECO:0000313" key="1">
    <source>
        <dbReference type="EMBL" id="GED67390.1"/>
    </source>
</evidence>
<proteinExistence type="predicted"/>
<sequence length="62" mass="7251">MKPGNHCTCTVRCQFLQNLTGVLTDEEEDGLGRKLFLREEFFFCENVSTFFMKTRGNLRTIK</sequence>
<accession>A0A0K9YU41</accession>
<name>A0A0K9YU41_9BACL</name>
<evidence type="ECO:0000313" key="3">
    <source>
        <dbReference type="Proteomes" id="UP000036834"/>
    </source>
</evidence>
<gene>
    <name evidence="2" type="ORF">ADS79_23465</name>
    <name evidence="1" type="ORF">BRE01_10920</name>
</gene>
<dbReference type="STRING" id="54915.ADS79_23465"/>
<reference evidence="2" key="2">
    <citation type="submission" date="2015-07" db="EMBL/GenBank/DDBJ databases">
        <title>MeaNS - Measles Nucleotide Surveillance Program.</title>
        <authorList>
            <person name="Tran T."/>
            <person name="Druce J."/>
        </authorList>
    </citation>
    <scope>NUCLEOTIDE SEQUENCE</scope>
    <source>
        <strain evidence="2">DSM 9887</strain>
    </source>
</reference>
<dbReference type="AlphaFoldDB" id="A0A0K9YU41"/>
<dbReference type="Proteomes" id="UP000319578">
    <property type="component" value="Unassembled WGS sequence"/>
</dbReference>
<comment type="caution">
    <text evidence="2">The sequence shown here is derived from an EMBL/GenBank/DDBJ whole genome shotgun (WGS) entry which is preliminary data.</text>
</comment>
<dbReference type="EMBL" id="LGIQ01000009">
    <property type="protein sequence ID" value="KNB71715.1"/>
    <property type="molecule type" value="Genomic_DNA"/>
</dbReference>
<evidence type="ECO:0000313" key="2">
    <source>
        <dbReference type="EMBL" id="KNB71715.1"/>
    </source>
</evidence>